<evidence type="ECO:0000256" key="1">
    <source>
        <dbReference type="ARBA" id="ARBA00009013"/>
    </source>
</evidence>
<dbReference type="Gene3D" id="3.30.750.24">
    <property type="entry name" value="STAS domain"/>
    <property type="match status" value="1"/>
</dbReference>
<dbReference type="NCBIfam" id="TIGR00377">
    <property type="entry name" value="ant_ant_sig"/>
    <property type="match status" value="1"/>
</dbReference>
<dbReference type="PANTHER" id="PTHR33495:SF2">
    <property type="entry name" value="ANTI-SIGMA FACTOR ANTAGONIST TM_1081-RELATED"/>
    <property type="match status" value="1"/>
</dbReference>
<dbReference type="PROSITE" id="PS50801">
    <property type="entry name" value="STAS"/>
    <property type="match status" value="1"/>
</dbReference>
<name>A0ABR6BDG0_9PSEU</name>
<dbReference type="RefSeq" id="WP_025359628.1">
    <property type="nucleotide sequence ID" value="NZ_BAAABQ010000010.1"/>
</dbReference>
<protein>
    <recommendedName>
        <fullName evidence="2">Anti-sigma factor antagonist</fullName>
    </recommendedName>
</protein>
<evidence type="ECO:0000313" key="5">
    <source>
        <dbReference type="Proteomes" id="UP000517916"/>
    </source>
</evidence>
<dbReference type="Proteomes" id="UP000517916">
    <property type="component" value="Unassembled WGS sequence"/>
</dbReference>
<evidence type="ECO:0000313" key="4">
    <source>
        <dbReference type="EMBL" id="MBA8924911.1"/>
    </source>
</evidence>
<evidence type="ECO:0000259" key="3">
    <source>
        <dbReference type="PROSITE" id="PS50801"/>
    </source>
</evidence>
<feature type="domain" description="STAS" evidence="3">
    <location>
        <begin position="10"/>
        <end position="118"/>
    </location>
</feature>
<organism evidence="4 5">
    <name type="scientific">Kutzneria viridogrisea</name>
    <dbReference type="NCBI Taxonomy" id="47990"/>
    <lineage>
        <taxon>Bacteria</taxon>
        <taxon>Bacillati</taxon>
        <taxon>Actinomycetota</taxon>
        <taxon>Actinomycetes</taxon>
        <taxon>Pseudonocardiales</taxon>
        <taxon>Pseudonocardiaceae</taxon>
        <taxon>Kutzneria</taxon>
    </lineage>
</organism>
<dbReference type="InterPro" id="IPR002645">
    <property type="entry name" value="STAS_dom"/>
</dbReference>
<dbReference type="CDD" id="cd07043">
    <property type="entry name" value="STAS_anti-anti-sigma_factors"/>
    <property type="match status" value="1"/>
</dbReference>
<dbReference type="SUPFAM" id="SSF52091">
    <property type="entry name" value="SpoIIaa-like"/>
    <property type="match status" value="1"/>
</dbReference>
<sequence length="119" mass="12463">MTDNNNTSITLAVREVSPEVAVISIGGEVDMLTAPELREAVDRAIDSCRALVLDLNAVTFLGSAGLAVLVETSHEANRRGVPLRLVASSRTVCRPLEVTGLTEVLSTYGSLDEAVAAAV</sequence>
<comment type="similarity">
    <text evidence="1 2">Belongs to the anti-sigma-factor antagonist family.</text>
</comment>
<dbReference type="EMBL" id="JACJID010000002">
    <property type="protein sequence ID" value="MBA8924911.1"/>
    <property type="molecule type" value="Genomic_DNA"/>
</dbReference>
<gene>
    <name evidence="4" type="ORF">BC739_002110</name>
</gene>
<dbReference type="PANTHER" id="PTHR33495">
    <property type="entry name" value="ANTI-SIGMA FACTOR ANTAGONIST TM_1081-RELATED-RELATED"/>
    <property type="match status" value="1"/>
</dbReference>
<accession>A0ABR6BDG0</accession>
<proteinExistence type="inferred from homology"/>
<reference evidence="4 5" key="1">
    <citation type="submission" date="2020-08" db="EMBL/GenBank/DDBJ databases">
        <title>Genomic Encyclopedia of Archaeal and Bacterial Type Strains, Phase II (KMG-II): from individual species to whole genera.</title>
        <authorList>
            <person name="Goeker M."/>
        </authorList>
    </citation>
    <scope>NUCLEOTIDE SEQUENCE [LARGE SCALE GENOMIC DNA]</scope>
    <source>
        <strain evidence="4 5">DSM 43850</strain>
    </source>
</reference>
<keyword evidence="5" id="KW-1185">Reference proteome</keyword>
<dbReference type="InterPro" id="IPR036513">
    <property type="entry name" value="STAS_dom_sf"/>
</dbReference>
<evidence type="ECO:0000256" key="2">
    <source>
        <dbReference type="RuleBase" id="RU003749"/>
    </source>
</evidence>
<comment type="caution">
    <text evidence="4">The sequence shown here is derived from an EMBL/GenBank/DDBJ whole genome shotgun (WGS) entry which is preliminary data.</text>
</comment>
<dbReference type="Pfam" id="PF01740">
    <property type="entry name" value="STAS"/>
    <property type="match status" value="1"/>
</dbReference>
<dbReference type="InterPro" id="IPR003658">
    <property type="entry name" value="Anti-sigma_ant"/>
</dbReference>